<keyword evidence="3 7" id="KW-0812">Transmembrane</keyword>
<evidence type="ECO:0000256" key="5">
    <source>
        <dbReference type="ARBA" id="ARBA00023136"/>
    </source>
</evidence>
<evidence type="ECO:0000313" key="10">
    <source>
        <dbReference type="EMBL" id="MCD2514947.1"/>
    </source>
</evidence>
<evidence type="ECO:0000256" key="1">
    <source>
        <dbReference type="ARBA" id="ARBA00004651"/>
    </source>
</evidence>
<dbReference type="InterPro" id="IPR002898">
    <property type="entry name" value="MotA_ExbB_proton_chnl"/>
</dbReference>
<dbReference type="InterPro" id="IPR050790">
    <property type="entry name" value="ExbB/TolQ_transport"/>
</dbReference>
<evidence type="ECO:0000259" key="9">
    <source>
        <dbReference type="Pfam" id="PF01618"/>
    </source>
</evidence>
<dbReference type="EMBL" id="JAJNOC010000001">
    <property type="protein sequence ID" value="MCD2514947.1"/>
    <property type="molecule type" value="Genomic_DNA"/>
</dbReference>
<keyword evidence="8" id="KW-0732">Signal</keyword>
<keyword evidence="4 7" id="KW-1133">Transmembrane helix</keyword>
<name>A0ABS8PZL8_9BURK</name>
<accession>A0ABS8PZL8</accession>
<dbReference type="PANTHER" id="PTHR30625">
    <property type="entry name" value="PROTEIN TOLQ"/>
    <property type="match status" value="1"/>
</dbReference>
<evidence type="ECO:0000256" key="7">
    <source>
        <dbReference type="SAM" id="Phobius"/>
    </source>
</evidence>
<feature type="transmembrane region" description="Helical" evidence="7">
    <location>
        <begin position="131"/>
        <end position="151"/>
    </location>
</feature>
<gene>
    <name evidence="10" type="ORF">LQ564_01305</name>
</gene>
<comment type="caution">
    <text evidence="10">The sequence shown here is derived from an EMBL/GenBank/DDBJ whole genome shotgun (WGS) entry which is preliminary data.</text>
</comment>
<keyword evidence="11" id="KW-1185">Reference proteome</keyword>
<keyword evidence="6" id="KW-0813">Transport</keyword>
<evidence type="ECO:0000256" key="6">
    <source>
        <dbReference type="RuleBase" id="RU004057"/>
    </source>
</evidence>
<evidence type="ECO:0000256" key="2">
    <source>
        <dbReference type="ARBA" id="ARBA00022475"/>
    </source>
</evidence>
<feature type="domain" description="MotA/TolQ/ExbB proton channel" evidence="9">
    <location>
        <begin position="121"/>
        <end position="205"/>
    </location>
</feature>
<feature type="signal peptide" evidence="8">
    <location>
        <begin position="1"/>
        <end position="20"/>
    </location>
</feature>
<comment type="subcellular location">
    <subcellularLocation>
        <location evidence="1">Cell membrane</location>
        <topology evidence="1">Multi-pass membrane protein</topology>
    </subcellularLocation>
    <subcellularLocation>
        <location evidence="6">Membrane</location>
        <topology evidence="6">Multi-pass membrane protein</topology>
    </subcellularLocation>
</comment>
<organism evidence="10 11">
    <name type="scientific">Massilia phyllostachyos</name>
    <dbReference type="NCBI Taxonomy" id="2898585"/>
    <lineage>
        <taxon>Bacteria</taxon>
        <taxon>Pseudomonadati</taxon>
        <taxon>Pseudomonadota</taxon>
        <taxon>Betaproteobacteria</taxon>
        <taxon>Burkholderiales</taxon>
        <taxon>Oxalobacteraceae</taxon>
        <taxon>Telluria group</taxon>
        <taxon>Massilia</taxon>
    </lineage>
</organism>
<keyword evidence="5 7" id="KW-0472">Membrane</keyword>
<feature type="transmembrane region" description="Helical" evidence="7">
    <location>
        <begin position="30"/>
        <end position="51"/>
    </location>
</feature>
<dbReference type="RefSeq" id="WP_231056285.1">
    <property type="nucleotide sequence ID" value="NZ_JAJNOC010000001.1"/>
</dbReference>
<dbReference type="Pfam" id="PF01618">
    <property type="entry name" value="MotA_ExbB"/>
    <property type="match status" value="1"/>
</dbReference>
<reference evidence="10" key="1">
    <citation type="submission" date="2021-11" db="EMBL/GenBank/DDBJ databases">
        <title>The complete genome of Massilia sp sp. G4R7.</title>
        <authorList>
            <person name="Liu L."/>
            <person name="Yue J."/>
            <person name="Yuan J."/>
            <person name="Yang F."/>
            <person name="Li L."/>
        </authorList>
    </citation>
    <scope>NUCLEOTIDE SEQUENCE</scope>
    <source>
        <strain evidence="10">G4R7</strain>
    </source>
</reference>
<proteinExistence type="inferred from homology"/>
<dbReference type="Proteomes" id="UP001179361">
    <property type="component" value="Unassembled WGS sequence"/>
</dbReference>
<dbReference type="PANTHER" id="PTHR30625:SF11">
    <property type="entry name" value="MOTA_TOLQ_EXBB PROTON CHANNEL DOMAIN-CONTAINING PROTEIN"/>
    <property type="match status" value="1"/>
</dbReference>
<feature type="chain" id="PRO_5047292278" evidence="8">
    <location>
        <begin position="21"/>
        <end position="241"/>
    </location>
</feature>
<evidence type="ECO:0000256" key="3">
    <source>
        <dbReference type="ARBA" id="ARBA00022692"/>
    </source>
</evidence>
<comment type="similarity">
    <text evidence="6">Belongs to the exbB/tolQ family.</text>
</comment>
<evidence type="ECO:0000313" key="11">
    <source>
        <dbReference type="Proteomes" id="UP001179361"/>
    </source>
</evidence>
<sequence>MLKNLLALTALLGAASSARAADLKLIDQLHEGGAAIVVTLGLSVLFVAVSIERLLHLRARAVAPAGLADEARALWDSPDPAALHAAAQESNSTLGRIIAYLAAHRGQPHAYVSSGAGDIASLELRHHQQKFYALSIVATVAPIVGLLGTVLGMIDAFNVIAYQEGMGNPALLAGGISKALINTAAGLAVALPALGMHHYFKHRLAFYSLTLENQVNGLLREWFAPSAAADSPNLHVVHHAH</sequence>
<feature type="transmembrane region" description="Helical" evidence="7">
    <location>
        <begin position="171"/>
        <end position="194"/>
    </location>
</feature>
<protein>
    <submittedName>
        <fullName evidence="10">MotA/TolQ/ExbB proton channel family protein</fullName>
    </submittedName>
</protein>
<keyword evidence="6" id="KW-0653">Protein transport</keyword>
<evidence type="ECO:0000256" key="8">
    <source>
        <dbReference type="SAM" id="SignalP"/>
    </source>
</evidence>
<keyword evidence="2" id="KW-1003">Cell membrane</keyword>
<evidence type="ECO:0000256" key="4">
    <source>
        <dbReference type="ARBA" id="ARBA00022989"/>
    </source>
</evidence>